<dbReference type="PANTHER" id="PTHR43048:SF5">
    <property type="entry name" value="BLR5325 PROTEIN"/>
    <property type="match status" value="1"/>
</dbReference>
<evidence type="ECO:0000313" key="3">
    <source>
        <dbReference type="EMBL" id="NYI78353.1"/>
    </source>
</evidence>
<dbReference type="CDD" id="cd06587">
    <property type="entry name" value="VOC"/>
    <property type="match status" value="1"/>
</dbReference>
<dbReference type="SUPFAM" id="SSF54593">
    <property type="entry name" value="Glyoxalase/Bleomycin resistance protein/Dihydroxybiphenyl dioxygenase"/>
    <property type="match status" value="2"/>
</dbReference>
<dbReference type="Gene3D" id="3.10.180.10">
    <property type="entry name" value="2,3-Dihydroxybiphenyl 1,2-Dioxygenase, domain 1"/>
    <property type="match status" value="2"/>
</dbReference>
<dbReference type="GO" id="GO:0016829">
    <property type="term" value="F:lyase activity"/>
    <property type="evidence" value="ECO:0007669"/>
    <property type="project" value="UniProtKB-KW"/>
</dbReference>
<dbReference type="InterPro" id="IPR029068">
    <property type="entry name" value="Glyas_Bleomycin-R_OHBP_Dase"/>
</dbReference>
<proteinExistence type="predicted"/>
<keyword evidence="4" id="KW-1185">Reference proteome</keyword>
<feature type="domain" description="VOC" evidence="2">
    <location>
        <begin position="167"/>
        <end position="291"/>
    </location>
</feature>
<keyword evidence="1" id="KW-0479">Metal-binding</keyword>
<dbReference type="AlphaFoldDB" id="A0A7Z0DMS2"/>
<accession>A0A7Z0DMS2</accession>
<dbReference type="InterPro" id="IPR004360">
    <property type="entry name" value="Glyas_Fos-R_dOase_dom"/>
</dbReference>
<dbReference type="InterPro" id="IPR037523">
    <property type="entry name" value="VOC_core"/>
</dbReference>
<dbReference type="GO" id="GO:0051213">
    <property type="term" value="F:dioxygenase activity"/>
    <property type="evidence" value="ECO:0007669"/>
    <property type="project" value="UniProtKB-KW"/>
</dbReference>
<name>A0A7Z0DMS2_9ACTN</name>
<dbReference type="Pfam" id="PF00903">
    <property type="entry name" value="Glyoxalase"/>
    <property type="match status" value="1"/>
</dbReference>
<keyword evidence="3" id="KW-0223">Dioxygenase</keyword>
<dbReference type="GO" id="GO:0004493">
    <property type="term" value="F:methylmalonyl-CoA epimerase activity"/>
    <property type="evidence" value="ECO:0007669"/>
    <property type="project" value="TreeGrafter"/>
</dbReference>
<sequence length="303" mass="32215">MSDRSQPPPTTTGVHAVLHCNVNTRDAAGSAAFYERFGFTLRMRSTSDDTDGSALGIPGRTVSDTWFEYDARGPRAAPAVELVEWQEPATAPRPALSDGHAAGFAGLGIRVADVADLPAGVDADPIEVYVRGRSRKGVLTQGPDGVPVEIVEIDPGAEPREGRDGGRLSHARLVSTDLDRTIAWFAELGWRVVGDVRPDGVSLGVAEDPTFSLEFDLDADAVPHGMRANSEGLYRIALAVEDVSGAVERLRGLGWSVAEPEFIPMVDTPTGGFTVVVLTDPDGVVAELVSRPRSEVRRPAEPA</sequence>
<evidence type="ECO:0000313" key="4">
    <source>
        <dbReference type="Proteomes" id="UP000564496"/>
    </source>
</evidence>
<dbReference type="PROSITE" id="PS51819">
    <property type="entry name" value="VOC"/>
    <property type="match status" value="1"/>
</dbReference>
<comment type="caution">
    <text evidence="3">The sequence shown here is derived from an EMBL/GenBank/DDBJ whole genome shotgun (WGS) entry which is preliminary data.</text>
</comment>
<keyword evidence="3" id="KW-0456">Lyase</keyword>
<reference evidence="3 4" key="1">
    <citation type="submission" date="2020-07" db="EMBL/GenBank/DDBJ databases">
        <title>Sequencing the genomes of 1000 actinobacteria strains.</title>
        <authorList>
            <person name="Klenk H.-P."/>
        </authorList>
    </citation>
    <scope>NUCLEOTIDE SEQUENCE [LARGE SCALE GENOMIC DNA]</scope>
    <source>
        <strain evidence="3 4">DSM 26487</strain>
    </source>
</reference>
<gene>
    <name evidence="3" type="ORF">BJ988_003001</name>
</gene>
<protein>
    <submittedName>
        <fullName evidence="3">Catechol 2,3-dioxygenase-like lactoylglutathione lyase family enzyme</fullName>
    </submittedName>
</protein>
<dbReference type="GO" id="GO:0046872">
    <property type="term" value="F:metal ion binding"/>
    <property type="evidence" value="ECO:0007669"/>
    <property type="project" value="UniProtKB-KW"/>
</dbReference>
<organism evidence="3 4">
    <name type="scientific">Nocardioides panzhihuensis</name>
    <dbReference type="NCBI Taxonomy" id="860243"/>
    <lineage>
        <taxon>Bacteria</taxon>
        <taxon>Bacillati</taxon>
        <taxon>Actinomycetota</taxon>
        <taxon>Actinomycetes</taxon>
        <taxon>Propionibacteriales</taxon>
        <taxon>Nocardioidaceae</taxon>
        <taxon>Nocardioides</taxon>
    </lineage>
</organism>
<dbReference type="Proteomes" id="UP000564496">
    <property type="component" value="Unassembled WGS sequence"/>
</dbReference>
<evidence type="ECO:0000256" key="1">
    <source>
        <dbReference type="ARBA" id="ARBA00022723"/>
    </source>
</evidence>
<keyword evidence="3" id="KW-0560">Oxidoreductase</keyword>
<dbReference type="RefSeq" id="WP_179658688.1">
    <property type="nucleotide sequence ID" value="NZ_JACBZR010000001.1"/>
</dbReference>
<dbReference type="EMBL" id="JACBZR010000001">
    <property type="protein sequence ID" value="NYI78353.1"/>
    <property type="molecule type" value="Genomic_DNA"/>
</dbReference>
<dbReference type="GO" id="GO:0046491">
    <property type="term" value="P:L-methylmalonyl-CoA metabolic process"/>
    <property type="evidence" value="ECO:0007669"/>
    <property type="project" value="TreeGrafter"/>
</dbReference>
<dbReference type="InterPro" id="IPR051785">
    <property type="entry name" value="MMCE/EMCE_epimerase"/>
</dbReference>
<evidence type="ECO:0000259" key="2">
    <source>
        <dbReference type="PROSITE" id="PS51819"/>
    </source>
</evidence>
<dbReference type="PANTHER" id="PTHR43048">
    <property type="entry name" value="METHYLMALONYL-COA EPIMERASE"/>
    <property type="match status" value="1"/>
</dbReference>